<evidence type="ECO:0000313" key="4">
    <source>
        <dbReference type="Proteomes" id="UP000319004"/>
    </source>
</evidence>
<evidence type="ECO:0000256" key="1">
    <source>
        <dbReference type="SAM" id="SignalP"/>
    </source>
</evidence>
<dbReference type="KEGG" id="snep:Enr13x_26880"/>
<dbReference type="RefSeq" id="WP_145386534.1">
    <property type="nucleotide sequence ID" value="NZ_CP037423.1"/>
</dbReference>
<dbReference type="InterPro" id="IPR032260">
    <property type="entry name" value="DUF5060"/>
</dbReference>
<feature type="signal peptide" evidence="1">
    <location>
        <begin position="1"/>
        <end position="34"/>
    </location>
</feature>
<dbReference type="Pfam" id="PF16586">
    <property type="entry name" value="DUF5060"/>
    <property type="match status" value="1"/>
</dbReference>
<accession>A0A518HPS4</accession>
<evidence type="ECO:0000259" key="2">
    <source>
        <dbReference type="Pfam" id="PF16586"/>
    </source>
</evidence>
<organism evidence="3 4">
    <name type="scientific">Stieleria neptunia</name>
    <dbReference type="NCBI Taxonomy" id="2527979"/>
    <lineage>
        <taxon>Bacteria</taxon>
        <taxon>Pseudomonadati</taxon>
        <taxon>Planctomycetota</taxon>
        <taxon>Planctomycetia</taxon>
        <taxon>Pirellulales</taxon>
        <taxon>Pirellulaceae</taxon>
        <taxon>Stieleria</taxon>
    </lineage>
</organism>
<dbReference type="Proteomes" id="UP000319004">
    <property type="component" value="Chromosome"/>
</dbReference>
<feature type="chain" id="PRO_5022050483" description="DUF5060 domain-containing protein" evidence="1">
    <location>
        <begin position="35"/>
        <end position="151"/>
    </location>
</feature>
<dbReference type="OrthoDB" id="127163at2"/>
<dbReference type="EMBL" id="CP037423">
    <property type="protein sequence ID" value="QDV42838.1"/>
    <property type="molecule type" value="Genomic_DNA"/>
</dbReference>
<protein>
    <recommendedName>
        <fullName evidence="2">DUF5060 domain-containing protein</fullName>
    </recommendedName>
</protein>
<reference evidence="3 4" key="1">
    <citation type="submission" date="2019-03" db="EMBL/GenBank/DDBJ databases">
        <title>Deep-cultivation of Planctomycetes and their phenomic and genomic characterization uncovers novel biology.</title>
        <authorList>
            <person name="Wiegand S."/>
            <person name="Jogler M."/>
            <person name="Boedeker C."/>
            <person name="Pinto D."/>
            <person name="Vollmers J."/>
            <person name="Rivas-Marin E."/>
            <person name="Kohn T."/>
            <person name="Peeters S.H."/>
            <person name="Heuer A."/>
            <person name="Rast P."/>
            <person name="Oberbeckmann S."/>
            <person name="Bunk B."/>
            <person name="Jeske O."/>
            <person name="Meyerdierks A."/>
            <person name="Storesund J.E."/>
            <person name="Kallscheuer N."/>
            <person name="Luecker S."/>
            <person name="Lage O.M."/>
            <person name="Pohl T."/>
            <person name="Merkel B.J."/>
            <person name="Hornburger P."/>
            <person name="Mueller R.-W."/>
            <person name="Bruemmer F."/>
            <person name="Labrenz M."/>
            <person name="Spormann A.M."/>
            <person name="Op den Camp H."/>
            <person name="Overmann J."/>
            <person name="Amann R."/>
            <person name="Jetten M.S.M."/>
            <person name="Mascher T."/>
            <person name="Medema M.H."/>
            <person name="Devos D.P."/>
            <person name="Kaster A.-K."/>
            <person name="Ovreas L."/>
            <person name="Rohde M."/>
            <person name="Galperin M.Y."/>
            <person name="Jogler C."/>
        </authorList>
    </citation>
    <scope>NUCLEOTIDE SEQUENCE [LARGE SCALE GENOMIC DNA]</scope>
    <source>
        <strain evidence="3 4">Enr13</strain>
    </source>
</reference>
<dbReference type="AlphaFoldDB" id="A0A518HPS4"/>
<keyword evidence="1" id="KW-0732">Signal</keyword>
<name>A0A518HPS4_9BACT</name>
<gene>
    <name evidence="3" type="ORF">Enr13x_26880</name>
</gene>
<sequence length="151" mass="16524" precursor="true">MIPPLPATFRSATFRALVLLAVFNLPSFTSHSMAQETNSIEQWDVYEITLKGSSAGNPYLETSLSVEFSNDSKTVTVPGFYDGDGVYKVRFSPDQKGTWKYVTKSDQDGLSGKSGSVLCVAPTGNNHGPVRVVNTHYLEYATPVRRNALRG</sequence>
<evidence type="ECO:0000313" key="3">
    <source>
        <dbReference type="EMBL" id="QDV42838.1"/>
    </source>
</evidence>
<dbReference type="InterPro" id="IPR013783">
    <property type="entry name" value="Ig-like_fold"/>
</dbReference>
<feature type="domain" description="DUF5060" evidence="2">
    <location>
        <begin position="40"/>
        <end position="106"/>
    </location>
</feature>
<dbReference type="Gene3D" id="2.60.40.10">
    <property type="entry name" value="Immunoglobulins"/>
    <property type="match status" value="1"/>
</dbReference>
<proteinExistence type="predicted"/>
<keyword evidence="4" id="KW-1185">Reference proteome</keyword>